<dbReference type="EMBL" id="BLQM01000239">
    <property type="protein sequence ID" value="GMH77865.1"/>
    <property type="molecule type" value="Genomic_DNA"/>
</dbReference>
<keyword evidence="3" id="KW-0274">FAD</keyword>
<dbReference type="Gene3D" id="3.40.50.720">
    <property type="entry name" value="NAD(P)-binding Rossmann-like Domain"/>
    <property type="match status" value="1"/>
</dbReference>
<dbReference type="Proteomes" id="UP001162640">
    <property type="component" value="Unassembled WGS sequence"/>
</dbReference>
<evidence type="ECO:0000256" key="3">
    <source>
        <dbReference type="ARBA" id="ARBA00022827"/>
    </source>
</evidence>
<dbReference type="PANTHER" id="PTHR48467">
    <property type="entry name" value="GLUTAMATE SYNTHASE 1 [NADH], CHLOROPLASTIC-LIKE"/>
    <property type="match status" value="1"/>
</dbReference>
<keyword evidence="5" id="KW-0560">Oxidoreductase</keyword>
<comment type="caution">
    <text evidence="6">The sequence shown here is derived from an EMBL/GenBank/DDBJ whole genome shotgun (WGS) entry which is preliminary data.</text>
</comment>
<dbReference type="InterPro" id="IPR036188">
    <property type="entry name" value="FAD/NAD-bd_sf"/>
</dbReference>
<proteinExistence type="predicted"/>
<evidence type="ECO:0000256" key="5">
    <source>
        <dbReference type="ARBA" id="ARBA00023002"/>
    </source>
</evidence>
<dbReference type="AlphaFoldDB" id="A0A9W7AXP2"/>
<keyword evidence="2" id="KW-0285">Flavoprotein</keyword>
<dbReference type="SUPFAM" id="SSF51971">
    <property type="entry name" value="Nucleotide-binding domain"/>
    <property type="match status" value="1"/>
</dbReference>
<organism evidence="6 7">
    <name type="scientific">Triparma laevis f. inornata</name>
    <dbReference type="NCBI Taxonomy" id="1714386"/>
    <lineage>
        <taxon>Eukaryota</taxon>
        <taxon>Sar</taxon>
        <taxon>Stramenopiles</taxon>
        <taxon>Ochrophyta</taxon>
        <taxon>Bolidophyceae</taxon>
        <taxon>Parmales</taxon>
        <taxon>Triparmaceae</taxon>
        <taxon>Triparma</taxon>
    </lineage>
</organism>
<evidence type="ECO:0000256" key="2">
    <source>
        <dbReference type="ARBA" id="ARBA00022630"/>
    </source>
</evidence>
<comment type="cofactor">
    <cofactor evidence="1">
        <name>FAD</name>
        <dbReference type="ChEBI" id="CHEBI:57692"/>
    </cofactor>
</comment>
<evidence type="ECO:0000256" key="1">
    <source>
        <dbReference type="ARBA" id="ARBA00001974"/>
    </source>
</evidence>
<dbReference type="InterPro" id="IPR055275">
    <property type="entry name" value="Ferredox_Rdtase"/>
</dbReference>
<dbReference type="PRINTS" id="PR00419">
    <property type="entry name" value="ADXRDTASE"/>
</dbReference>
<protein>
    <recommendedName>
        <fullName evidence="8">Adrenodoxin-NADP(+) reductase</fullName>
    </recommendedName>
</protein>
<dbReference type="PANTHER" id="PTHR48467:SF1">
    <property type="entry name" value="GLUTAMATE SYNTHASE 1 [NADH], CHLOROPLASTIC-LIKE"/>
    <property type="match status" value="1"/>
</dbReference>
<evidence type="ECO:0000313" key="6">
    <source>
        <dbReference type="EMBL" id="GMH77865.1"/>
    </source>
</evidence>
<gene>
    <name evidence="6" type="ORF">TL16_g07566</name>
</gene>
<accession>A0A9W7AXP2</accession>
<evidence type="ECO:0000256" key="4">
    <source>
        <dbReference type="ARBA" id="ARBA00022857"/>
    </source>
</evidence>
<reference evidence="7" key="1">
    <citation type="journal article" date="2023" name="Commun. Biol.">
        <title>Genome analysis of Parmales, the sister group of diatoms, reveals the evolutionary specialization of diatoms from phago-mixotrophs to photoautotrophs.</title>
        <authorList>
            <person name="Ban H."/>
            <person name="Sato S."/>
            <person name="Yoshikawa S."/>
            <person name="Yamada K."/>
            <person name="Nakamura Y."/>
            <person name="Ichinomiya M."/>
            <person name="Sato N."/>
            <person name="Blanc-Mathieu R."/>
            <person name="Endo H."/>
            <person name="Kuwata A."/>
            <person name="Ogata H."/>
        </authorList>
    </citation>
    <scope>NUCLEOTIDE SEQUENCE [LARGE SCALE GENOMIC DNA]</scope>
</reference>
<keyword evidence="4" id="KW-0521">NADP</keyword>
<evidence type="ECO:0000313" key="7">
    <source>
        <dbReference type="Proteomes" id="UP001162640"/>
    </source>
</evidence>
<dbReference type="Gene3D" id="3.50.50.60">
    <property type="entry name" value="FAD/NAD(P)-binding domain"/>
    <property type="match status" value="1"/>
</dbReference>
<name>A0A9W7AXP2_9STRA</name>
<sequence>MHSHASAFDVIDSLPTPFGLIRSGVAPDHQDVKNASSDFSQIFSDSRIRYFGGVTVGEDVGLEDLEECYDAVVLSYGCEGGTVMSLGDDSDSDSSTPDCVYHARKLVDWYNGRPNSSPPEFRLTEEGDLNVTIVGGGNVSLDCARIILKAAVEDQSLTTSDVTNEAYNRLKEITSKANKVNVRILNRRGGMQSAFTIKEFRDLFKMSKVGKMGMKILSSEVEKSENEESLEELKGTRPLKRLWKLIGDVSANSEEGEKANLEVRYFLSPKGYERRDDGGVSSLKCDVTKLEGAAFGQRAKKTGEEEDVESSLVLYSTGYKGKVLEGLEEFFEDGKYVNEGGRVGVRGGGGEGGSEGGSRYYASGWIKRGASGIVGTNIPDAKETVMSMVADFEGEGGGVRRRKNFEEILRKRGVRWVDWKGWKKVDEVEKRRDRVRVEEQVREKIVDLEELMTIGGGGKVE</sequence>
<evidence type="ECO:0008006" key="8">
    <source>
        <dbReference type="Google" id="ProtNLM"/>
    </source>
</evidence>
<dbReference type="GO" id="GO:0016491">
    <property type="term" value="F:oxidoreductase activity"/>
    <property type="evidence" value="ECO:0007669"/>
    <property type="project" value="UniProtKB-KW"/>
</dbReference>